<dbReference type="SUPFAM" id="SSF140383">
    <property type="entry name" value="BSD domain-like"/>
    <property type="match status" value="1"/>
</dbReference>
<dbReference type="AlphaFoldDB" id="A0A2A9MLK0"/>
<dbReference type="PROSITE" id="PS50858">
    <property type="entry name" value="BSD"/>
    <property type="match status" value="1"/>
</dbReference>
<dbReference type="Proteomes" id="UP000224006">
    <property type="component" value="Chromosome III"/>
</dbReference>
<evidence type="ECO:0000259" key="2">
    <source>
        <dbReference type="PROSITE" id="PS50858"/>
    </source>
</evidence>
<dbReference type="GO" id="GO:0005737">
    <property type="term" value="C:cytoplasm"/>
    <property type="evidence" value="ECO:0007669"/>
    <property type="project" value="TreeGrafter"/>
</dbReference>
<feature type="compositionally biased region" description="Low complexity" evidence="1">
    <location>
        <begin position="206"/>
        <end position="216"/>
    </location>
</feature>
<dbReference type="EMBL" id="NWUJ01000003">
    <property type="protein sequence ID" value="PFH36583.1"/>
    <property type="molecule type" value="Genomic_DNA"/>
</dbReference>
<dbReference type="Gene3D" id="1.10.3970.10">
    <property type="entry name" value="BSD domain"/>
    <property type="match status" value="1"/>
</dbReference>
<evidence type="ECO:0000313" key="4">
    <source>
        <dbReference type="Proteomes" id="UP000224006"/>
    </source>
</evidence>
<feature type="compositionally biased region" description="Basic and acidic residues" evidence="1">
    <location>
        <begin position="263"/>
        <end position="272"/>
    </location>
</feature>
<protein>
    <submittedName>
        <fullName evidence="3">BSD domain-containing protein</fullName>
    </submittedName>
</protein>
<dbReference type="InterPro" id="IPR051494">
    <property type="entry name" value="BSD_domain-containing"/>
</dbReference>
<dbReference type="RefSeq" id="XP_029220592.1">
    <property type="nucleotide sequence ID" value="XM_029363226.1"/>
</dbReference>
<feature type="region of interest" description="Disordered" evidence="1">
    <location>
        <begin position="153"/>
        <end position="232"/>
    </location>
</feature>
<dbReference type="GeneID" id="40309705"/>
<sequence length="358" mass="38762">MGASESTDSLRADVEARELRELKDQNLQDGEFPWFFIIQWACEKIPSDAVFKWSLPDIKADVADLTADPSTFLASCPPDEAFRKSGEFSFGDNSVFLEWACLLLEVLPSLGPVRYKLVPAKLSEEEFWCRYFSAVRRQIQQHVLAAAEEDACPRPSQSESPFCYPPAGASSSRRAGNVPPTTLPPRLESGEGPVGLLSGGEDSSEADSAQSAPQASWIPPPTNGDRPQAHGSERAMNMHQEAVVRHTCAADALGIAPASAAAEWRERGREQEEVGYGQPPSPQRSAFGSEPRPRHATDSAGTLKLQGGPPIQLRETIAEDPRFPTLIGAPTDAAASSVRTHHYVMHNGVVAPGVRTPQ</sequence>
<dbReference type="Pfam" id="PF03909">
    <property type="entry name" value="BSD"/>
    <property type="match status" value="1"/>
</dbReference>
<gene>
    <name evidence="3" type="ORF">BESB_047750</name>
</gene>
<keyword evidence="4" id="KW-1185">Reference proteome</keyword>
<dbReference type="OrthoDB" id="47923at2759"/>
<dbReference type="SMART" id="SM00751">
    <property type="entry name" value="BSD"/>
    <property type="match status" value="1"/>
</dbReference>
<name>A0A2A9MLK0_BESBE</name>
<dbReference type="PANTHER" id="PTHR16019:SF5">
    <property type="entry name" value="BSD DOMAIN-CONTAINING PROTEIN 1"/>
    <property type="match status" value="1"/>
</dbReference>
<dbReference type="KEGG" id="bbes:BESB_047750"/>
<evidence type="ECO:0000313" key="3">
    <source>
        <dbReference type="EMBL" id="PFH36583.1"/>
    </source>
</evidence>
<dbReference type="PANTHER" id="PTHR16019">
    <property type="entry name" value="SYNAPSE-ASSOCIATED PROTEIN"/>
    <property type="match status" value="1"/>
</dbReference>
<evidence type="ECO:0000256" key="1">
    <source>
        <dbReference type="SAM" id="MobiDB-lite"/>
    </source>
</evidence>
<organism evidence="3 4">
    <name type="scientific">Besnoitia besnoiti</name>
    <name type="common">Apicomplexan protozoan</name>
    <dbReference type="NCBI Taxonomy" id="94643"/>
    <lineage>
        <taxon>Eukaryota</taxon>
        <taxon>Sar</taxon>
        <taxon>Alveolata</taxon>
        <taxon>Apicomplexa</taxon>
        <taxon>Conoidasida</taxon>
        <taxon>Coccidia</taxon>
        <taxon>Eucoccidiorida</taxon>
        <taxon>Eimeriorina</taxon>
        <taxon>Sarcocystidae</taxon>
        <taxon>Besnoitia</taxon>
    </lineage>
</organism>
<proteinExistence type="predicted"/>
<dbReference type="InterPro" id="IPR035925">
    <property type="entry name" value="BSD_dom_sf"/>
</dbReference>
<feature type="region of interest" description="Disordered" evidence="1">
    <location>
        <begin position="261"/>
        <end position="309"/>
    </location>
</feature>
<feature type="domain" description="BSD" evidence="2">
    <location>
        <begin position="84"/>
        <end position="139"/>
    </location>
</feature>
<dbReference type="VEuPathDB" id="ToxoDB:BESB_047750"/>
<accession>A0A2A9MLK0</accession>
<reference evidence="3 4" key="1">
    <citation type="submission" date="2017-09" db="EMBL/GenBank/DDBJ databases">
        <title>Genome sequencing of Besnoitia besnoiti strain Bb-Ger1.</title>
        <authorList>
            <person name="Schares G."/>
            <person name="Venepally P."/>
            <person name="Lorenzi H.A."/>
        </authorList>
    </citation>
    <scope>NUCLEOTIDE SEQUENCE [LARGE SCALE GENOMIC DNA]</scope>
    <source>
        <strain evidence="3 4">Bb-Ger1</strain>
    </source>
</reference>
<dbReference type="InterPro" id="IPR005607">
    <property type="entry name" value="BSD_dom"/>
</dbReference>
<comment type="caution">
    <text evidence="3">The sequence shown here is derived from an EMBL/GenBank/DDBJ whole genome shotgun (WGS) entry which is preliminary data.</text>
</comment>